<keyword evidence="2" id="KW-1185">Reference proteome</keyword>
<gene>
    <name evidence="1" type="ORF">BJ138DRAFT_1142062</name>
</gene>
<evidence type="ECO:0000313" key="1">
    <source>
        <dbReference type="EMBL" id="KAH7915265.1"/>
    </source>
</evidence>
<sequence>MDARDAWTSAQSHPPPQTSSSAPKDLDSRSHSKSDSKDLDREASSSRPSTPVSASSSSFPSLAALARTFSIPTRSPRARPMSLDSAKPIASPSTLSSLALQQQAPSPSPLQRQAQLQQGESSGTTSTSGSRVGTPLGSGTQSPQPGKDKDSTFDFQKFLDQMKMKGSEPIGKYLRSFLSNFAKRTFTVNDQVKIINDFLNFIATKMRENEIWRSASESEFDNAMEGMEKLVMNRLYDFTFTPQVARVLPPRPITADDLERDRVLSQRIGLFGWIEEKHLDIPIGEGSQGFLMFAQQELLKVNHYKAPRDKLICILNSCKVIFGLIRHLHKDEGADSFVPILIYVVLKANPDHLLSNVEFINRFRNPLKLQSEAGYYLSSLMGAVSFIETMDHTSLSNISQEEFERNVEEAIQTLPPSESSLSNESEPFTPRKGLLPSITSPHAGEESAQPLALPTPGQTLGEDARRLLQKTGDTISKPLGAIGRIFSEALDEKLTYLPGPFAPFEIGREQRAEQNQAERSQHWAHPSQIAQFAPQTPSGGGESDLGSYAPPIQTPYKPRVRRIPSPSSPYPATVDDTPTRLPHTNQALAIGPAQGPAYPSHRSQLSQSPSQHVSRTPTPNIDYAGLQAEIDQAHNRATNASRDTLVQIFPGMDSEVIEWVLEANNGDLGKSIEGLLEMSNSS</sequence>
<evidence type="ECO:0000313" key="2">
    <source>
        <dbReference type="Proteomes" id="UP000790377"/>
    </source>
</evidence>
<dbReference type="Proteomes" id="UP000790377">
    <property type="component" value="Unassembled WGS sequence"/>
</dbReference>
<name>A0ACB8APP8_9AGAM</name>
<protein>
    <submittedName>
        <fullName evidence="1">Uncharacterized protein</fullName>
    </submittedName>
</protein>
<dbReference type="EMBL" id="MU267602">
    <property type="protein sequence ID" value="KAH7915265.1"/>
    <property type="molecule type" value="Genomic_DNA"/>
</dbReference>
<accession>A0ACB8APP8</accession>
<comment type="caution">
    <text evidence="1">The sequence shown here is derived from an EMBL/GenBank/DDBJ whole genome shotgun (WGS) entry which is preliminary data.</text>
</comment>
<proteinExistence type="predicted"/>
<reference evidence="1" key="1">
    <citation type="journal article" date="2021" name="New Phytol.">
        <title>Evolutionary innovations through gain and loss of genes in the ectomycorrhizal Boletales.</title>
        <authorList>
            <person name="Wu G."/>
            <person name="Miyauchi S."/>
            <person name="Morin E."/>
            <person name="Kuo A."/>
            <person name="Drula E."/>
            <person name="Varga T."/>
            <person name="Kohler A."/>
            <person name="Feng B."/>
            <person name="Cao Y."/>
            <person name="Lipzen A."/>
            <person name="Daum C."/>
            <person name="Hundley H."/>
            <person name="Pangilinan J."/>
            <person name="Johnson J."/>
            <person name="Barry K."/>
            <person name="LaButti K."/>
            <person name="Ng V."/>
            <person name="Ahrendt S."/>
            <person name="Min B."/>
            <person name="Choi I.G."/>
            <person name="Park H."/>
            <person name="Plett J.M."/>
            <person name="Magnuson J."/>
            <person name="Spatafora J.W."/>
            <person name="Nagy L.G."/>
            <person name="Henrissat B."/>
            <person name="Grigoriev I.V."/>
            <person name="Yang Z.L."/>
            <person name="Xu J."/>
            <person name="Martin F.M."/>
        </authorList>
    </citation>
    <scope>NUCLEOTIDE SEQUENCE</scope>
    <source>
        <strain evidence="1">ATCC 28755</strain>
    </source>
</reference>
<organism evidence="1 2">
    <name type="scientific">Hygrophoropsis aurantiaca</name>
    <dbReference type="NCBI Taxonomy" id="72124"/>
    <lineage>
        <taxon>Eukaryota</taxon>
        <taxon>Fungi</taxon>
        <taxon>Dikarya</taxon>
        <taxon>Basidiomycota</taxon>
        <taxon>Agaricomycotina</taxon>
        <taxon>Agaricomycetes</taxon>
        <taxon>Agaricomycetidae</taxon>
        <taxon>Boletales</taxon>
        <taxon>Coniophorineae</taxon>
        <taxon>Hygrophoropsidaceae</taxon>
        <taxon>Hygrophoropsis</taxon>
    </lineage>
</organism>